<dbReference type="EMBL" id="PJQY01000382">
    <property type="protein sequence ID" value="PQQ11798.1"/>
    <property type="molecule type" value="Genomic_DNA"/>
</dbReference>
<evidence type="ECO:0000256" key="1">
    <source>
        <dbReference type="ARBA" id="ARBA00010838"/>
    </source>
</evidence>
<keyword evidence="6" id="KW-0732">Signal</keyword>
<name>A0A314Z3P2_PRUYE</name>
<organism evidence="7 8">
    <name type="scientific">Prunus yedoensis var. nudiflora</name>
    <dbReference type="NCBI Taxonomy" id="2094558"/>
    <lineage>
        <taxon>Eukaryota</taxon>
        <taxon>Viridiplantae</taxon>
        <taxon>Streptophyta</taxon>
        <taxon>Embryophyta</taxon>
        <taxon>Tracheophyta</taxon>
        <taxon>Spermatophyta</taxon>
        <taxon>Magnoliopsida</taxon>
        <taxon>eudicotyledons</taxon>
        <taxon>Gunneridae</taxon>
        <taxon>Pentapetalae</taxon>
        <taxon>rosids</taxon>
        <taxon>fabids</taxon>
        <taxon>Rosales</taxon>
        <taxon>Rosaceae</taxon>
        <taxon>Amygdaloideae</taxon>
        <taxon>Amygdaleae</taxon>
        <taxon>Prunus</taxon>
    </lineage>
</organism>
<evidence type="ECO:0000256" key="5">
    <source>
        <dbReference type="SAM" id="MobiDB-lite"/>
    </source>
</evidence>
<dbReference type="PANTHER" id="PTHR10353:SF137">
    <property type="entry name" value="MYROSINASE 3-RELATED"/>
    <property type="match status" value="1"/>
</dbReference>
<dbReference type="InterPro" id="IPR001360">
    <property type="entry name" value="Glyco_hydro_1"/>
</dbReference>
<dbReference type="AlphaFoldDB" id="A0A314Z3P2"/>
<evidence type="ECO:0000256" key="3">
    <source>
        <dbReference type="ARBA" id="ARBA00023295"/>
    </source>
</evidence>
<proteinExistence type="inferred from homology"/>
<gene>
    <name evidence="7" type="ORF">Pyn_15485</name>
</gene>
<evidence type="ECO:0000256" key="4">
    <source>
        <dbReference type="RuleBase" id="RU003690"/>
    </source>
</evidence>
<evidence type="ECO:0000256" key="2">
    <source>
        <dbReference type="ARBA" id="ARBA00022801"/>
    </source>
</evidence>
<keyword evidence="3" id="KW-0326">Glycosidase</keyword>
<dbReference type="InterPro" id="IPR017853">
    <property type="entry name" value="GH"/>
</dbReference>
<comment type="similarity">
    <text evidence="1 4">Belongs to the glycosyl hydrolase 1 family.</text>
</comment>
<dbReference type="Proteomes" id="UP000250321">
    <property type="component" value="Unassembled WGS sequence"/>
</dbReference>
<dbReference type="PRINTS" id="PR00131">
    <property type="entry name" value="GLHYDRLASE1"/>
</dbReference>
<dbReference type="STRING" id="2094558.A0A314Z3P2"/>
<protein>
    <submittedName>
        <fullName evidence="7">Beta-glucosidase 12-like</fullName>
    </submittedName>
</protein>
<keyword evidence="2" id="KW-0378">Hydrolase</keyword>
<dbReference type="Pfam" id="PF00232">
    <property type="entry name" value="Glyco_hydro_1"/>
    <property type="match status" value="1"/>
</dbReference>
<dbReference type="GO" id="GO:0008422">
    <property type="term" value="F:beta-glucosidase activity"/>
    <property type="evidence" value="ECO:0007669"/>
    <property type="project" value="TreeGrafter"/>
</dbReference>
<feature type="region of interest" description="Disordered" evidence="5">
    <location>
        <begin position="516"/>
        <end position="550"/>
    </location>
</feature>
<evidence type="ECO:0000256" key="6">
    <source>
        <dbReference type="SAM" id="SignalP"/>
    </source>
</evidence>
<dbReference type="OrthoDB" id="65569at2759"/>
<comment type="caution">
    <text evidence="7">The sequence shown here is derived from an EMBL/GenBank/DDBJ whole genome shotgun (WGS) entry which is preliminary data.</text>
</comment>
<feature type="signal peptide" evidence="6">
    <location>
        <begin position="1"/>
        <end position="26"/>
    </location>
</feature>
<feature type="chain" id="PRO_5016365769" evidence="6">
    <location>
        <begin position="27"/>
        <end position="550"/>
    </location>
</feature>
<dbReference type="PROSITE" id="PS51257">
    <property type="entry name" value="PROKAR_LIPOPROTEIN"/>
    <property type="match status" value="1"/>
</dbReference>
<dbReference type="GO" id="GO:0005975">
    <property type="term" value="P:carbohydrate metabolic process"/>
    <property type="evidence" value="ECO:0007669"/>
    <property type="project" value="InterPro"/>
</dbReference>
<dbReference type="SUPFAM" id="SSF51445">
    <property type="entry name" value="(Trans)glycosidases"/>
    <property type="match status" value="1"/>
</dbReference>
<sequence length="550" mass="61478">MVLKSGNLRFGLLLLVLGYAVISCEAALSKHKEPTLTAKALNRSSFPPGFIFGSAGAAYQFEGGAKEGGRGPSIWDTFTHKYPDKITDRSNGDVAIDSYHRYKEDVSIVKDMGLDAYRFSISWSRILPTGMLSGGVNQEGIKYYNNLINELVANGIKPFVTIFHWDLPQGIEDAYGGFLSPKSVDDFRNYAEICFREFGDRVKHWITLNEPHTFSNAGYTSGVFAPGRCSNHTQCNGGNSGTEPYLAAHHQLLAHAAAVKVYREKFLATQKGVIGISLNTGFSVPFSDSQADKDAASRAMDFSYGWFLDPLTRGQYPQSMQSLVGNRLPKFTKEQSKMLTGSFDFIGLNYYSSSYAKAVPPNKAGTPSYATDSQADSLNNRNGVPIGPVAASDWLYVYPKGFRDLLLYTKRKYKNPLIYITENGVDEHNDPKLSLEQALIDKDRIKYYDEHLYYLQLAIKDGVNVKGFFAWSLFDNFEWANGYTVRFGIYFVDYKNGNKRYPKQSAHWFKNFLKGKSHSSPELKSKGQTTGFVSKSKSTSRDKSRRSGSI</sequence>
<accession>A0A314Z3P2</accession>
<reference evidence="7 8" key="1">
    <citation type="submission" date="2018-02" db="EMBL/GenBank/DDBJ databases">
        <title>Draft genome of wild Prunus yedoensis var. nudiflora.</title>
        <authorList>
            <person name="Baek S."/>
            <person name="Kim J.-H."/>
            <person name="Choi K."/>
            <person name="Kim G.-B."/>
            <person name="Cho A."/>
            <person name="Jang H."/>
            <person name="Shin C.-H."/>
            <person name="Yu H.-J."/>
            <person name="Mun J.-H."/>
        </authorList>
    </citation>
    <scope>NUCLEOTIDE SEQUENCE [LARGE SCALE GENOMIC DNA]</scope>
    <source>
        <strain evidence="8">cv. Jeju island</strain>
        <tissue evidence="7">Leaf</tissue>
    </source>
</reference>
<dbReference type="Gene3D" id="3.20.20.80">
    <property type="entry name" value="Glycosidases"/>
    <property type="match status" value="1"/>
</dbReference>
<dbReference type="PANTHER" id="PTHR10353">
    <property type="entry name" value="GLYCOSYL HYDROLASE"/>
    <property type="match status" value="1"/>
</dbReference>
<evidence type="ECO:0000313" key="7">
    <source>
        <dbReference type="EMBL" id="PQQ11798.1"/>
    </source>
</evidence>
<dbReference type="PROSITE" id="PS00653">
    <property type="entry name" value="GLYCOSYL_HYDROL_F1_2"/>
    <property type="match status" value="1"/>
</dbReference>
<dbReference type="FunFam" id="3.20.20.80:FF:000020">
    <property type="entry name" value="Beta-glucosidase 12"/>
    <property type="match status" value="1"/>
</dbReference>
<evidence type="ECO:0000313" key="8">
    <source>
        <dbReference type="Proteomes" id="UP000250321"/>
    </source>
</evidence>
<dbReference type="InterPro" id="IPR033132">
    <property type="entry name" value="GH_1_N_CS"/>
</dbReference>
<keyword evidence="8" id="KW-1185">Reference proteome</keyword>